<dbReference type="RefSeq" id="WP_145091627.1">
    <property type="nucleotide sequence ID" value="NZ_CP036274.1"/>
</dbReference>
<feature type="domain" description="Glycosyl hydrolase family 13 catalytic" evidence="5">
    <location>
        <begin position="138"/>
        <end position="567"/>
    </location>
</feature>
<dbReference type="Gene3D" id="3.20.20.80">
    <property type="entry name" value="Glycosidases"/>
    <property type="match status" value="1"/>
</dbReference>
<protein>
    <submittedName>
        <fullName evidence="6">Glycogen debranching enzyme</fullName>
        <ecNumber evidence="6">3.2.1.-</ecNumber>
    </submittedName>
</protein>
<dbReference type="GO" id="GO:0005980">
    <property type="term" value="P:glycogen catabolic process"/>
    <property type="evidence" value="ECO:0007669"/>
    <property type="project" value="InterPro"/>
</dbReference>
<evidence type="ECO:0000256" key="4">
    <source>
        <dbReference type="SAM" id="MobiDB-lite"/>
    </source>
</evidence>
<dbReference type="AlphaFoldDB" id="A0A517YEV9"/>
<dbReference type="SUPFAM" id="SSF51011">
    <property type="entry name" value="Glycosyl hydrolase domain"/>
    <property type="match status" value="1"/>
</dbReference>
<evidence type="ECO:0000313" key="6">
    <source>
        <dbReference type="EMBL" id="QDU28775.1"/>
    </source>
</evidence>
<dbReference type="InterPro" id="IPR013783">
    <property type="entry name" value="Ig-like_fold"/>
</dbReference>
<keyword evidence="2 6" id="KW-0378">Hydrolase</keyword>
<dbReference type="NCBIfam" id="TIGR02100">
    <property type="entry name" value="glgX_debranch"/>
    <property type="match status" value="1"/>
</dbReference>
<dbReference type="KEGG" id="aagg:ETAA8_38800"/>
<dbReference type="SUPFAM" id="SSF81296">
    <property type="entry name" value="E set domains"/>
    <property type="match status" value="1"/>
</dbReference>
<feature type="region of interest" description="Disordered" evidence="4">
    <location>
        <begin position="471"/>
        <end position="493"/>
    </location>
</feature>
<dbReference type="CDD" id="cd02856">
    <property type="entry name" value="E_set_GDE_Isoamylase_N"/>
    <property type="match status" value="1"/>
</dbReference>
<evidence type="ECO:0000256" key="2">
    <source>
        <dbReference type="ARBA" id="ARBA00022801"/>
    </source>
</evidence>
<dbReference type="Proteomes" id="UP000315017">
    <property type="component" value="Chromosome"/>
</dbReference>
<evidence type="ECO:0000259" key="5">
    <source>
        <dbReference type="SMART" id="SM00642"/>
    </source>
</evidence>
<dbReference type="InterPro" id="IPR004193">
    <property type="entry name" value="Glyco_hydro_13_N"/>
</dbReference>
<dbReference type="EC" id="3.2.1.-" evidence="6"/>
<dbReference type="PANTHER" id="PTHR43002">
    <property type="entry name" value="GLYCOGEN DEBRANCHING ENZYME"/>
    <property type="match status" value="1"/>
</dbReference>
<dbReference type="InterPro" id="IPR014756">
    <property type="entry name" value="Ig_E-set"/>
</dbReference>
<name>A0A517YEV9_9BACT</name>
<dbReference type="Gene3D" id="2.60.40.1180">
    <property type="entry name" value="Golgi alpha-mannosidase II"/>
    <property type="match status" value="1"/>
</dbReference>
<reference evidence="6 7" key="1">
    <citation type="submission" date="2019-02" db="EMBL/GenBank/DDBJ databases">
        <title>Deep-cultivation of Planctomycetes and their phenomic and genomic characterization uncovers novel biology.</title>
        <authorList>
            <person name="Wiegand S."/>
            <person name="Jogler M."/>
            <person name="Boedeker C."/>
            <person name="Pinto D."/>
            <person name="Vollmers J."/>
            <person name="Rivas-Marin E."/>
            <person name="Kohn T."/>
            <person name="Peeters S.H."/>
            <person name="Heuer A."/>
            <person name="Rast P."/>
            <person name="Oberbeckmann S."/>
            <person name="Bunk B."/>
            <person name="Jeske O."/>
            <person name="Meyerdierks A."/>
            <person name="Storesund J.E."/>
            <person name="Kallscheuer N."/>
            <person name="Luecker S."/>
            <person name="Lage O.M."/>
            <person name="Pohl T."/>
            <person name="Merkel B.J."/>
            <person name="Hornburger P."/>
            <person name="Mueller R.-W."/>
            <person name="Bruemmer F."/>
            <person name="Labrenz M."/>
            <person name="Spormann A.M."/>
            <person name="Op den Camp H."/>
            <person name="Overmann J."/>
            <person name="Amann R."/>
            <person name="Jetten M.S.M."/>
            <person name="Mascher T."/>
            <person name="Medema M.H."/>
            <person name="Devos D.P."/>
            <person name="Kaster A.-K."/>
            <person name="Ovreas L."/>
            <person name="Rohde M."/>
            <person name="Galperin M.Y."/>
            <person name="Jogler C."/>
        </authorList>
    </citation>
    <scope>NUCLEOTIDE SEQUENCE [LARGE SCALE GENOMIC DNA]</scope>
    <source>
        <strain evidence="6 7">ETA_A8</strain>
    </source>
</reference>
<comment type="similarity">
    <text evidence="1">Belongs to the glycosyl hydrolase 13 family.</text>
</comment>
<keyword evidence="7" id="KW-1185">Reference proteome</keyword>
<dbReference type="Gene3D" id="2.60.40.10">
    <property type="entry name" value="Immunoglobulins"/>
    <property type="match status" value="1"/>
</dbReference>
<organism evidence="6 7">
    <name type="scientific">Anatilimnocola aggregata</name>
    <dbReference type="NCBI Taxonomy" id="2528021"/>
    <lineage>
        <taxon>Bacteria</taxon>
        <taxon>Pseudomonadati</taxon>
        <taxon>Planctomycetota</taxon>
        <taxon>Planctomycetia</taxon>
        <taxon>Pirellulales</taxon>
        <taxon>Pirellulaceae</taxon>
        <taxon>Anatilimnocola</taxon>
    </lineage>
</organism>
<evidence type="ECO:0000313" key="7">
    <source>
        <dbReference type="Proteomes" id="UP000315017"/>
    </source>
</evidence>
<dbReference type="Pfam" id="PF02922">
    <property type="entry name" value="CBM_48"/>
    <property type="match status" value="1"/>
</dbReference>
<dbReference type="InterPro" id="IPR044505">
    <property type="entry name" value="GlgX_Isoamylase_N_E_set"/>
</dbReference>
<dbReference type="OrthoDB" id="226102at2"/>
<proteinExistence type="inferred from homology"/>
<dbReference type="CDD" id="cd11326">
    <property type="entry name" value="AmyAc_Glg_debranch"/>
    <property type="match status" value="1"/>
</dbReference>
<keyword evidence="3 6" id="KW-0326">Glycosidase</keyword>
<dbReference type="Pfam" id="PF00128">
    <property type="entry name" value="Alpha-amylase"/>
    <property type="match status" value="2"/>
</dbReference>
<dbReference type="SMART" id="SM00642">
    <property type="entry name" value="Aamy"/>
    <property type="match status" value="1"/>
</dbReference>
<dbReference type="EMBL" id="CP036274">
    <property type="protein sequence ID" value="QDU28775.1"/>
    <property type="molecule type" value="Genomic_DNA"/>
</dbReference>
<evidence type="ECO:0000256" key="3">
    <source>
        <dbReference type="ARBA" id="ARBA00023295"/>
    </source>
</evidence>
<gene>
    <name evidence="6" type="primary">glgX_2</name>
    <name evidence="6" type="ORF">ETAA8_38800</name>
</gene>
<dbReference type="InterPro" id="IPR006047">
    <property type="entry name" value="GH13_cat_dom"/>
</dbReference>
<dbReference type="SUPFAM" id="SSF51445">
    <property type="entry name" value="(Trans)glycosidases"/>
    <property type="match status" value="1"/>
</dbReference>
<dbReference type="InterPro" id="IPR011837">
    <property type="entry name" value="Glycogen_debranch_GlgX"/>
</dbReference>
<evidence type="ECO:0000256" key="1">
    <source>
        <dbReference type="ARBA" id="ARBA00008061"/>
    </source>
</evidence>
<dbReference type="GO" id="GO:0004135">
    <property type="term" value="F:amylo-alpha-1,6-glucosidase activity"/>
    <property type="evidence" value="ECO:0007669"/>
    <property type="project" value="InterPro"/>
</dbReference>
<accession>A0A517YEV9</accession>
<dbReference type="InterPro" id="IPR013780">
    <property type="entry name" value="Glyco_hydro_b"/>
</dbReference>
<sequence>MRVWPGQPYPLGATWDGRGVNFAIFSENATKVELCLFPSVKGKGESHRITLPEQTDMVWHGYLPEVLPRQLYGYRVHGPYEPHNGHRFNPNKVLLDPYARAIGRTTKWHDSLFGYEIGHADGDLSFDARDNAKYAPLGVVVDPAFTWGADAPPRTPWHRTVIYEAHVTGLTKLHPQVPEKLRGTYAGLASEPMIRHMKELGVTAVELMPVHHHLEDRHLLEKGLSNYWGYNTLGFFATEASYSASRGSSAVREFKSMVRALHAANIEVILDVVYNHTAEGNQMGPTMSLRGIDNASYYRTVGDNQRYYMDYTGCGNTLNMRHPRVLQLIMDSLRYWVLEMHVDGFRFDLASTLARELHEVDKLGAFFDIIHQDPIISQVKLIAEPWDLGEGGYQVGNFPAQWTEWNGKYRDCVRRFWRGDGGAMSEFATRLAGSADLYGHSGRKPYASINFVTCHDGFSLQDLVSYNEKHNMANGEDNRDGANDNESWNCGAEGPTDNPEILALREQQKRNLIATLLLSQGVPMILAGDELSHSQNGNNNTYCQDNELTWLNWDLNDEQKQFLDLVRRAVRLHAEQPVLRRRTFFRGRPLRGSEIKDITFFDTVGNEMSDQDWNAGFVRTLALRLAGDAIPETDEQGNPIFGDTLLLLFNAHSEAVGFQLPPRASNSTPWEIVLYTSTNPPEAVANPEAEAKLTIPARSLAVLRTARIEVEPVGIPAATVPIPIPLAETTPPITPVIPEPPPTPPPSA</sequence>
<feature type="compositionally biased region" description="Basic and acidic residues" evidence="4">
    <location>
        <begin position="471"/>
        <end position="482"/>
    </location>
</feature>
<dbReference type="InterPro" id="IPR017853">
    <property type="entry name" value="GH"/>
</dbReference>